<name>A0AB72XHK6_MYCCP</name>
<sequence>CGAQTRVPLALRQHRGTGVAQPAVAAGVAASELFHPDEEGPWLSAV</sequence>
<dbReference type="KEGG" id="mce:MCAN_07531"/>
<reference evidence="1 2" key="2">
    <citation type="journal article" date="2013" name="Nat. Genet.">
        <title>Genomic analysis of smooth tubercle bacilli provides insights into ancestry and pathoadaptation of Mycobacterium tuberculosis.</title>
        <authorList>
            <person name="Supply P."/>
            <person name="Marceau M."/>
            <person name="Mangenot S."/>
            <person name="Roche D."/>
            <person name="Rouanet C."/>
            <person name="Khanna V."/>
            <person name="Majlessi L."/>
            <person name="Criscuolo A."/>
            <person name="Tap J."/>
            <person name="Pawlik A."/>
            <person name="Fiette L."/>
            <person name="Orgeur M."/>
            <person name="Fabre M."/>
            <person name="Parmentier C."/>
            <person name="Frigui W."/>
            <person name="Simeone R."/>
            <person name="Boritsch E.C."/>
            <person name="Debrie A.S."/>
            <person name="Willery E."/>
            <person name="Walker D."/>
            <person name="Quail M.A."/>
            <person name="Ma L."/>
            <person name="Bouchier C."/>
            <person name="Salvignol G."/>
            <person name="Sayes F."/>
            <person name="Cascioferro A."/>
            <person name="Seemann T."/>
            <person name="Barbe V."/>
            <person name="Locht C."/>
            <person name="Gutierrez M.C."/>
            <person name="Leclerc C."/>
            <person name="Bentley S.D."/>
            <person name="Stinear T.P."/>
            <person name="Brisse S."/>
            <person name="Medigue C."/>
            <person name="Parkhill J."/>
            <person name="Cruveiller S."/>
            <person name="Brosch R."/>
        </authorList>
    </citation>
    <scope>NUCLEOTIDE SEQUENCE [LARGE SCALE GENOMIC DNA]</scope>
    <source>
        <strain evidence="1 2">CIPT 140010059</strain>
    </source>
</reference>
<dbReference type="Proteomes" id="UP000008896">
    <property type="component" value="Chromosome"/>
</dbReference>
<feature type="non-terminal residue" evidence="1">
    <location>
        <position position="46"/>
    </location>
</feature>
<protein>
    <submittedName>
        <fullName evidence="1">Uncharacterized protein</fullName>
    </submittedName>
</protein>
<evidence type="ECO:0000313" key="2">
    <source>
        <dbReference type="Proteomes" id="UP000008896"/>
    </source>
</evidence>
<organism evidence="1 2">
    <name type="scientific">Mycobacterium canettii (strain CIPT 140010059)</name>
    <dbReference type="NCBI Taxonomy" id="1048245"/>
    <lineage>
        <taxon>Bacteria</taxon>
        <taxon>Bacillati</taxon>
        <taxon>Actinomycetota</taxon>
        <taxon>Actinomycetes</taxon>
        <taxon>Mycobacteriales</taxon>
        <taxon>Mycobacteriaceae</taxon>
        <taxon>Mycobacterium</taxon>
        <taxon>Mycobacterium tuberculosis complex</taxon>
    </lineage>
</organism>
<accession>A0AB72XHK6</accession>
<evidence type="ECO:0000313" key="1">
    <source>
        <dbReference type="EMBL" id="CCC43093.1"/>
    </source>
</evidence>
<proteinExistence type="predicted"/>
<gene>
    <name evidence="1" type="ordered locus">MCAN_07531</name>
</gene>
<dbReference type="AlphaFoldDB" id="A0AB72XHK6"/>
<reference evidence="1 2" key="1">
    <citation type="journal article" date="2012" name="PLoS Negl. Trop. Dis.">
        <title>The Genome of Mycobacterium Africanum West African 2 Reveals a Lineage-Specific Locus and Genome Erosion Common to the M. tuberculosis Complex.</title>
        <authorList>
            <person name="Bentley S.D."/>
            <person name="Comas I."/>
            <person name="Bryant J.M."/>
            <person name="Walker D."/>
            <person name="Smith N.H."/>
            <person name="Harris S.R."/>
            <person name="Thurston S."/>
            <person name="Gagneux S."/>
            <person name="Wood J."/>
            <person name="Antonio M."/>
            <person name="Quail M.A."/>
            <person name="Gehre F."/>
            <person name="Adegbola R.A."/>
            <person name="Parkhill J."/>
            <person name="de Jong B.C."/>
        </authorList>
    </citation>
    <scope>NUCLEOTIDE SEQUENCE [LARGE SCALE GENOMIC DNA]</scope>
    <source>
        <strain evidence="1 2">CIPT 140010059</strain>
    </source>
</reference>
<feature type="non-terminal residue" evidence="1">
    <location>
        <position position="1"/>
    </location>
</feature>
<dbReference type="EMBL" id="HE572590">
    <property type="protein sequence ID" value="CCC43093.1"/>
    <property type="molecule type" value="Genomic_DNA"/>
</dbReference>